<dbReference type="PANTHER" id="PTHR43037:SF4">
    <property type="entry name" value="PEPTIDASE S9 PROLYL OLIGOPEPTIDASE CATALYTIC DOMAIN-CONTAINING PROTEIN"/>
    <property type="match status" value="1"/>
</dbReference>
<dbReference type="SUPFAM" id="SSF53474">
    <property type="entry name" value="alpha/beta-Hydrolases"/>
    <property type="match status" value="1"/>
</dbReference>
<dbReference type="Gene3D" id="3.40.50.1820">
    <property type="entry name" value="alpha/beta hydrolase"/>
    <property type="match status" value="1"/>
</dbReference>
<dbReference type="InterPro" id="IPR029058">
    <property type="entry name" value="AB_hydrolase_fold"/>
</dbReference>
<reference evidence="3" key="1">
    <citation type="journal article" date="2020" name="mSystems">
        <title>Genome- and Community-Level Interaction Insights into Carbon Utilization and Element Cycling Functions of Hydrothermarchaeota in Hydrothermal Sediment.</title>
        <authorList>
            <person name="Zhou Z."/>
            <person name="Liu Y."/>
            <person name="Xu W."/>
            <person name="Pan J."/>
            <person name="Luo Z.H."/>
            <person name="Li M."/>
        </authorList>
    </citation>
    <scope>NUCLEOTIDE SEQUENCE [LARGE SCALE GENOMIC DNA]</scope>
    <source>
        <strain evidence="3">SpSt-697</strain>
    </source>
</reference>
<dbReference type="GO" id="GO:0008236">
    <property type="term" value="F:serine-type peptidase activity"/>
    <property type="evidence" value="ECO:0007669"/>
    <property type="project" value="InterPro"/>
</dbReference>
<protein>
    <recommendedName>
        <fullName evidence="2">Peptidase S9 prolyl oligopeptidase catalytic domain-containing protein</fullName>
    </recommendedName>
</protein>
<dbReference type="InterPro" id="IPR001375">
    <property type="entry name" value="Peptidase_S9_cat"/>
</dbReference>
<proteinExistence type="predicted"/>
<evidence type="ECO:0000259" key="2">
    <source>
        <dbReference type="Pfam" id="PF00326"/>
    </source>
</evidence>
<dbReference type="Pfam" id="PF00326">
    <property type="entry name" value="Peptidase_S9"/>
    <property type="match status" value="1"/>
</dbReference>
<dbReference type="PANTHER" id="PTHR43037">
    <property type="entry name" value="UNNAMED PRODUCT-RELATED"/>
    <property type="match status" value="1"/>
</dbReference>
<keyword evidence="1" id="KW-0732">Signal</keyword>
<sequence length="798" mass="93377">MLLLLFLLQFSDTLIPKKWYYLGPFLIAPREGISGIKEEDFYFGIDTAKKFPTLLTQGGYTSWKETIPDEKGNVKFSYPEVLWDSLIQFYGFAIALNLTYAYSEVEFDEDKIMLVMAERVSSFFVNGKGYLGDVYGHNFFRIPVKFKKGKNSILLKVSGYGERSFRFLIFPPKYKIIFIKEDITKPDILKEKEKQKLIFGLPFLNTTEGKIDLSLKIFFKEELLKETKLSLMPFQISKFPIEVLIKNKKLNQNDSLVYLSLSIETKDEYQIDSFFVNITSETLPHSVTFISQIDSSCQYFAILYPQNFDPNKKYSLIYSLHGAGVEAIGLCKVYSKKDFAFVACPTNRRPFGFDWEDWGYLDCKEVLEYILKNYPIDTNRIYLTGHSMGGHGCWVFGLLNPSLFAAIAPGAGWISHQSYVPWIFQRSLIYGDPDLIAIRDKILKTYQTIYYLENALNLPIFIFHGALDDNVPTLFGRYFNSEAERLKLKKIYKEVPNVKHWYNLPDTNIVCVDDPEIINFFKENIREPFPKNIIFKTYDLDISNKAYHIEVLEEEEFGKEIKIVSEIKEEKIFLETKNIKQLKIYLPPELKEKALINLFIDGKELKIKSFSPIYLVKEKGKWKIKRDFALKRKFLRTMKKAYFSPFILVYSTKSESAEKITYEQALKESYLWYRYGNGYCQILPDTLVNEELIKKYNLIIFGDERYNYLVEKLNLKKIKDKFLKRFKNDFAYRFIYFNPFNKDKFLLLSSGTNLEMLKIANYFSLLSSAVGLPDYIIFSSEIKEKGLGGVWEMGLYHH</sequence>
<accession>A0A7V4E3A0</accession>
<evidence type="ECO:0000256" key="1">
    <source>
        <dbReference type="ARBA" id="ARBA00022729"/>
    </source>
</evidence>
<name>A0A7V4E3A0_UNCW3</name>
<dbReference type="GO" id="GO:0006508">
    <property type="term" value="P:proteolysis"/>
    <property type="evidence" value="ECO:0007669"/>
    <property type="project" value="InterPro"/>
</dbReference>
<gene>
    <name evidence="3" type="ORF">ENU74_06090</name>
</gene>
<feature type="domain" description="Peptidase S9 prolyl oligopeptidase catalytic" evidence="2">
    <location>
        <begin position="353"/>
        <end position="524"/>
    </location>
</feature>
<organism evidence="3">
    <name type="scientific">candidate division WOR-3 bacterium</name>
    <dbReference type="NCBI Taxonomy" id="2052148"/>
    <lineage>
        <taxon>Bacteria</taxon>
        <taxon>Bacteria division WOR-3</taxon>
    </lineage>
</organism>
<dbReference type="EMBL" id="DTDR01000145">
    <property type="protein sequence ID" value="HGK64141.1"/>
    <property type="molecule type" value="Genomic_DNA"/>
</dbReference>
<dbReference type="AlphaFoldDB" id="A0A7V4E3A0"/>
<dbReference type="InterPro" id="IPR050955">
    <property type="entry name" value="Plant_Biomass_Hydrol_Est"/>
</dbReference>
<comment type="caution">
    <text evidence="3">The sequence shown here is derived from an EMBL/GenBank/DDBJ whole genome shotgun (WGS) entry which is preliminary data.</text>
</comment>
<evidence type="ECO:0000313" key="3">
    <source>
        <dbReference type="EMBL" id="HGK64141.1"/>
    </source>
</evidence>